<proteinExistence type="predicted"/>
<protein>
    <submittedName>
        <fullName evidence="1">Uncharacterized protein</fullName>
    </submittedName>
</protein>
<keyword evidence="2" id="KW-1185">Reference proteome</keyword>
<accession>A0AAD4T5N9</accession>
<reference evidence="1" key="1">
    <citation type="submission" date="2022-04" db="EMBL/GenBank/DDBJ databases">
        <title>A functionally conserved STORR gene fusion in Papaver species that diverged 16.8 million years ago.</title>
        <authorList>
            <person name="Catania T."/>
        </authorList>
    </citation>
    <scope>NUCLEOTIDE SEQUENCE</scope>
    <source>
        <strain evidence="1">S-188037</strain>
    </source>
</reference>
<dbReference type="EMBL" id="JAJJMB010004716">
    <property type="protein sequence ID" value="KAI3942130.1"/>
    <property type="molecule type" value="Genomic_DNA"/>
</dbReference>
<evidence type="ECO:0000313" key="2">
    <source>
        <dbReference type="Proteomes" id="UP001202328"/>
    </source>
</evidence>
<dbReference type="AlphaFoldDB" id="A0AAD4T5N9"/>
<evidence type="ECO:0000313" key="1">
    <source>
        <dbReference type="EMBL" id="KAI3942130.1"/>
    </source>
</evidence>
<comment type="caution">
    <text evidence="1">The sequence shown here is derived from an EMBL/GenBank/DDBJ whole genome shotgun (WGS) entry which is preliminary data.</text>
</comment>
<name>A0AAD4T5N9_9MAGN</name>
<organism evidence="1 2">
    <name type="scientific">Papaver atlanticum</name>
    <dbReference type="NCBI Taxonomy" id="357466"/>
    <lineage>
        <taxon>Eukaryota</taxon>
        <taxon>Viridiplantae</taxon>
        <taxon>Streptophyta</taxon>
        <taxon>Embryophyta</taxon>
        <taxon>Tracheophyta</taxon>
        <taxon>Spermatophyta</taxon>
        <taxon>Magnoliopsida</taxon>
        <taxon>Ranunculales</taxon>
        <taxon>Papaveraceae</taxon>
        <taxon>Papaveroideae</taxon>
        <taxon>Papaver</taxon>
    </lineage>
</organism>
<feature type="non-terminal residue" evidence="1">
    <location>
        <position position="1"/>
    </location>
</feature>
<dbReference type="Proteomes" id="UP001202328">
    <property type="component" value="Unassembled WGS sequence"/>
</dbReference>
<sequence length="54" mass="6451">MSGPSIQTLNLIVGWTHFFQWRRTLSVYGDTQLEIINFRHENRAWLESTLVWDS</sequence>
<gene>
    <name evidence="1" type="ORF">MKW98_003729</name>
</gene>